<dbReference type="Proteomes" id="UP000269721">
    <property type="component" value="Unassembled WGS sequence"/>
</dbReference>
<dbReference type="AlphaFoldDB" id="A0A4P9VW98"/>
<evidence type="ECO:0000313" key="1">
    <source>
        <dbReference type="EMBL" id="RKO83961.1"/>
    </source>
</evidence>
<proteinExistence type="predicted"/>
<name>A0A4P9VW98_9FUNG</name>
<sequence length="102" mass="11433">MLRRLSLSTLNSFRTPDHQEYSDALTAISLDMEETCREPELDAFETVYEVPTGICPVRLASKAKRRLSKSDISRGLRVDVGYCLIRNAVVCKVSDPRSPTSV</sequence>
<gene>
    <name evidence="1" type="ORF">BDK51DRAFT_31533</name>
</gene>
<dbReference type="EMBL" id="ML000652">
    <property type="protein sequence ID" value="RKO83961.1"/>
    <property type="molecule type" value="Genomic_DNA"/>
</dbReference>
<protein>
    <submittedName>
        <fullName evidence="1">Uncharacterized protein</fullName>
    </submittedName>
</protein>
<accession>A0A4P9VW98</accession>
<reference evidence="2" key="1">
    <citation type="journal article" date="2018" name="Nat. Microbiol.">
        <title>Leveraging single-cell genomics to expand the fungal tree of life.</title>
        <authorList>
            <person name="Ahrendt S.R."/>
            <person name="Quandt C.A."/>
            <person name="Ciobanu D."/>
            <person name="Clum A."/>
            <person name="Salamov A."/>
            <person name="Andreopoulos B."/>
            <person name="Cheng J.F."/>
            <person name="Woyke T."/>
            <person name="Pelin A."/>
            <person name="Henrissat B."/>
            <person name="Reynolds N.K."/>
            <person name="Benny G.L."/>
            <person name="Smith M.E."/>
            <person name="James T.Y."/>
            <person name="Grigoriev I.V."/>
        </authorList>
    </citation>
    <scope>NUCLEOTIDE SEQUENCE [LARGE SCALE GENOMIC DNA]</scope>
</reference>
<keyword evidence="2" id="KW-1185">Reference proteome</keyword>
<evidence type="ECO:0000313" key="2">
    <source>
        <dbReference type="Proteomes" id="UP000269721"/>
    </source>
</evidence>
<organism evidence="1 2">
    <name type="scientific">Blyttiomyces helicus</name>
    <dbReference type="NCBI Taxonomy" id="388810"/>
    <lineage>
        <taxon>Eukaryota</taxon>
        <taxon>Fungi</taxon>
        <taxon>Fungi incertae sedis</taxon>
        <taxon>Chytridiomycota</taxon>
        <taxon>Chytridiomycota incertae sedis</taxon>
        <taxon>Chytridiomycetes</taxon>
        <taxon>Chytridiomycetes incertae sedis</taxon>
        <taxon>Blyttiomyces</taxon>
    </lineage>
</organism>